<evidence type="ECO:0000256" key="1">
    <source>
        <dbReference type="ARBA" id="ARBA00006464"/>
    </source>
</evidence>
<dbReference type="EMBL" id="QBMN01000010">
    <property type="protein sequence ID" value="PZO45213.1"/>
    <property type="molecule type" value="Genomic_DNA"/>
</dbReference>
<evidence type="ECO:0000313" key="5">
    <source>
        <dbReference type="Proteomes" id="UP000249081"/>
    </source>
</evidence>
<feature type="transmembrane region" description="Helical" evidence="2">
    <location>
        <begin position="35"/>
        <end position="56"/>
    </location>
</feature>
<gene>
    <name evidence="4" type="ORF">DCF17_02575</name>
</gene>
<dbReference type="InterPro" id="IPR003362">
    <property type="entry name" value="Bact_transf"/>
</dbReference>
<dbReference type="AlphaFoldDB" id="A0A2W4WJD2"/>
<comment type="caution">
    <text evidence="4">The sequence shown here is derived from an EMBL/GenBank/DDBJ whole genome shotgun (WGS) entry which is preliminary data.</text>
</comment>
<evidence type="ECO:0000313" key="4">
    <source>
        <dbReference type="EMBL" id="PZO45213.1"/>
    </source>
</evidence>
<dbReference type="PANTHER" id="PTHR30576">
    <property type="entry name" value="COLANIC BIOSYNTHESIS UDP-GLUCOSE LIPID CARRIER TRANSFERASE"/>
    <property type="match status" value="1"/>
</dbReference>
<keyword evidence="2" id="KW-0812">Transmembrane</keyword>
<dbReference type="Proteomes" id="UP000249081">
    <property type="component" value="Unassembled WGS sequence"/>
</dbReference>
<proteinExistence type="inferred from homology"/>
<organism evidence="4 5">
    <name type="scientific">Shackletoniella antarctica</name>
    <dbReference type="NCBI Taxonomy" id="268115"/>
    <lineage>
        <taxon>Bacteria</taxon>
        <taxon>Bacillati</taxon>
        <taxon>Cyanobacteriota</taxon>
        <taxon>Cyanophyceae</taxon>
        <taxon>Oculatellales</taxon>
        <taxon>Oculatellaceae</taxon>
        <taxon>Shackletoniella</taxon>
    </lineage>
</organism>
<dbReference type="PANTHER" id="PTHR30576:SF10">
    <property type="entry name" value="SLL5057 PROTEIN"/>
    <property type="match status" value="1"/>
</dbReference>
<dbReference type="Pfam" id="PF02397">
    <property type="entry name" value="Bac_transf"/>
    <property type="match status" value="1"/>
</dbReference>
<keyword evidence="2" id="KW-1133">Transmembrane helix</keyword>
<sequence>MLSLHPDTSRKALGEPSVSVVHPSARCLIKRSIDILGALVGLMILAVVSIPTALAIKLDSPGSVFYAQQRYGLKGRPFTIWKFRSMVQSADLLKQTVANQAQGLIFKNEQDPRVTRVGSILRKTSLDEFPQFWNVLKGDMSLVGTRPPTEDEVSCYSPHHWRRLDVKPGMTGQWQISGRSAIKDFEQIVHLDLHYQSVWSPWYDLQIIFRTVAILFDRRGAY</sequence>
<comment type="similarity">
    <text evidence="1">Belongs to the bacterial sugar transferase family.</text>
</comment>
<feature type="domain" description="Bacterial sugar transferase" evidence="3">
    <location>
        <begin position="30"/>
        <end position="216"/>
    </location>
</feature>
<evidence type="ECO:0000256" key="2">
    <source>
        <dbReference type="SAM" id="Phobius"/>
    </source>
</evidence>
<reference evidence="4 5" key="2">
    <citation type="submission" date="2018-06" db="EMBL/GenBank/DDBJ databases">
        <title>Metagenomic assembly of (sub)arctic Cyanobacteria and their associated microbiome from non-axenic cultures.</title>
        <authorList>
            <person name="Baurain D."/>
        </authorList>
    </citation>
    <scope>NUCLEOTIDE SEQUENCE [LARGE SCALE GENOMIC DNA]</scope>
    <source>
        <strain evidence="4">ULC041bin1</strain>
    </source>
</reference>
<name>A0A2W4WJD2_9CYAN</name>
<evidence type="ECO:0000259" key="3">
    <source>
        <dbReference type="Pfam" id="PF02397"/>
    </source>
</evidence>
<reference evidence="5" key="1">
    <citation type="submission" date="2018-04" db="EMBL/GenBank/DDBJ databases">
        <authorList>
            <person name="Cornet L."/>
        </authorList>
    </citation>
    <scope>NUCLEOTIDE SEQUENCE [LARGE SCALE GENOMIC DNA]</scope>
</reference>
<accession>A0A2W4WJD2</accession>
<protein>
    <submittedName>
        <fullName evidence="4">Sugar transferase</fullName>
    </submittedName>
</protein>
<keyword evidence="4" id="KW-0808">Transferase</keyword>
<keyword evidence="2" id="KW-0472">Membrane</keyword>
<dbReference type="GO" id="GO:0016780">
    <property type="term" value="F:phosphotransferase activity, for other substituted phosphate groups"/>
    <property type="evidence" value="ECO:0007669"/>
    <property type="project" value="TreeGrafter"/>
</dbReference>